<dbReference type="Gene3D" id="3.40.190.150">
    <property type="entry name" value="Bordetella uptake gene, domain 1"/>
    <property type="match status" value="1"/>
</dbReference>
<protein>
    <submittedName>
        <fullName evidence="3">Tripartite tricarboxylate transporter substrate binding protein</fullName>
    </submittedName>
</protein>
<gene>
    <name evidence="3" type="ORF">KQX62_11525</name>
</gene>
<dbReference type="InterPro" id="IPR005064">
    <property type="entry name" value="BUG"/>
</dbReference>
<dbReference type="EMBL" id="CP076676">
    <property type="protein sequence ID" value="UYO41879.1"/>
    <property type="molecule type" value="Genomic_DNA"/>
</dbReference>
<dbReference type="PIRSF" id="PIRSF017082">
    <property type="entry name" value="YflP"/>
    <property type="match status" value="1"/>
</dbReference>
<organism evidence="3 4">
    <name type="scientific">Rhodopseudomonas palustris</name>
    <dbReference type="NCBI Taxonomy" id="1076"/>
    <lineage>
        <taxon>Bacteria</taxon>
        <taxon>Pseudomonadati</taxon>
        <taxon>Pseudomonadota</taxon>
        <taxon>Alphaproteobacteria</taxon>
        <taxon>Hyphomicrobiales</taxon>
        <taxon>Nitrobacteraceae</taxon>
        <taxon>Rhodopseudomonas</taxon>
    </lineage>
</organism>
<evidence type="ECO:0000256" key="1">
    <source>
        <dbReference type="ARBA" id="ARBA00006987"/>
    </source>
</evidence>
<sequence>MTASTVSRRILLCATFAASLVAALPAAAQPADWPNKPLKLIVPFPPGGAADAVGRVVAEKLSEVLKQPVVVENKAGAGTAIAADAAAKAAPDGYTLSLAPAGQLTILPHLNKSLSYDPFKSFAPVSLVAEVPYVIGASADTPATSLKDLIAAAKKEPGKLSYSSCGNGTLCHLSGELFKNLTGTDLLHVPFKGSAPAIQALLGGQVNLSFDTLTILAPQVKSGKVKGLVITSRTRSPLLPDVPTAAEAGLPEFVVSSWFGIVVPAGTPKDIVARLNTEINALAKLPDVRDRLAAQGLDAIPSTPEAFTKVIHEDYARWGKVVEASGAKLD</sequence>
<dbReference type="SUPFAM" id="SSF53850">
    <property type="entry name" value="Periplasmic binding protein-like II"/>
    <property type="match status" value="1"/>
</dbReference>
<name>A0AAX3E4E1_RHOPL</name>
<dbReference type="InterPro" id="IPR006311">
    <property type="entry name" value="TAT_signal"/>
</dbReference>
<dbReference type="AlphaFoldDB" id="A0AAX3E4E1"/>
<evidence type="ECO:0000256" key="2">
    <source>
        <dbReference type="SAM" id="SignalP"/>
    </source>
</evidence>
<dbReference type="Pfam" id="PF03401">
    <property type="entry name" value="TctC"/>
    <property type="match status" value="1"/>
</dbReference>
<proteinExistence type="inferred from homology"/>
<dbReference type="RefSeq" id="WP_264055347.1">
    <property type="nucleotide sequence ID" value="NZ_CP076676.1"/>
</dbReference>
<keyword evidence="2" id="KW-0732">Signal</keyword>
<accession>A0AAX3E4E1</accession>
<dbReference type="PROSITE" id="PS51318">
    <property type="entry name" value="TAT"/>
    <property type="match status" value="1"/>
</dbReference>
<dbReference type="PANTHER" id="PTHR42928">
    <property type="entry name" value="TRICARBOXYLATE-BINDING PROTEIN"/>
    <property type="match status" value="1"/>
</dbReference>
<feature type="signal peptide" evidence="2">
    <location>
        <begin position="1"/>
        <end position="28"/>
    </location>
</feature>
<evidence type="ECO:0000313" key="4">
    <source>
        <dbReference type="Proteomes" id="UP001163166"/>
    </source>
</evidence>
<dbReference type="CDD" id="cd13578">
    <property type="entry name" value="PBP2_Bug27"/>
    <property type="match status" value="1"/>
</dbReference>
<feature type="chain" id="PRO_5043388020" evidence="2">
    <location>
        <begin position="29"/>
        <end position="330"/>
    </location>
</feature>
<dbReference type="Proteomes" id="UP001163166">
    <property type="component" value="Chromosome"/>
</dbReference>
<reference evidence="3" key="1">
    <citation type="journal article" date="2022" name="Biol. Control">
        <title>In silico genomic analysis of Rhodopseudomonas palustris strains revealed potential biocontrol agents and crop yield enhancers.</title>
        <authorList>
            <person name="Surachat K."/>
            <person name="Kantachote D."/>
            <person name="Deachamag P."/>
            <person name="Wonglapsuwan M."/>
        </authorList>
    </citation>
    <scope>NUCLEOTIDE SEQUENCE</scope>
    <source>
        <strain evidence="3">TLS06</strain>
    </source>
</reference>
<comment type="similarity">
    <text evidence="1">Belongs to the UPF0065 (bug) family.</text>
</comment>
<dbReference type="Gene3D" id="3.40.190.10">
    <property type="entry name" value="Periplasmic binding protein-like II"/>
    <property type="match status" value="1"/>
</dbReference>
<dbReference type="PANTHER" id="PTHR42928:SF5">
    <property type="entry name" value="BLR1237 PROTEIN"/>
    <property type="match status" value="1"/>
</dbReference>
<dbReference type="InterPro" id="IPR042100">
    <property type="entry name" value="Bug_dom1"/>
</dbReference>
<evidence type="ECO:0000313" key="3">
    <source>
        <dbReference type="EMBL" id="UYO41879.1"/>
    </source>
</evidence>